<name>A0A8X7CKD7_9ARAC</name>
<comment type="caution">
    <text evidence="1">The sequence shown here is derived from an EMBL/GenBank/DDBJ whole genome shotgun (WGS) entry which is preliminary data.</text>
</comment>
<protein>
    <submittedName>
        <fullName evidence="1">Uncharacterized protein</fullName>
    </submittedName>
</protein>
<keyword evidence="2" id="KW-1185">Reference proteome</keyword>
<gene>
    <name evidence="1" type="ORF">TNIN_213871</name>
</gene>
<dbReference type="Proteomes" id="UP000886998">
    <property type="component" value="Unassembled WGS sequence"/>
</dbReference>
<evidence type="ECO:0000313" key="2">
    <source>
        <dbReference type="Proteomes" id="UP000886998"/>
    </source>
</evidence>
<reference evidence="1" key="1">
    <citation type="submission" date="2020-08" db="EMBL/GenBank/DDBJ databases">
        <title>Multicomponent nature underlies the extraordinary mechanical properties of spider dragline silk.</title>
        <authorList>
            <person name="Kono N."/>
            <person name="Nakamura H."/>
            <person name="Mori M."/>
            <person name="Yoshida Y."/>
            <person name="Ohtoshi R."/>
            <person name="Malay A.D."/>
            <person name="Moran D.A.P."/>
            <person name="Tomita M."/>
            <person name="Numata K."/>
            <person name="Arakawa K."/>
        </authorList>
    </citation>
    <scope>NUCLEOTIDE SEQUENCE</scope>
</reference>
<organism evidence="1 2">
    <name type="scientific">Trichonephila inaurata madagascariensis</name>
    <dbReference type="NCBI Taxonomy" id="2747483"/>
    <lineage>
        <taxon>Eukaryota</taxon>
        <taxon>Metazoa</taxon>
        <taxon>Ecdysozoa</taxon>
        <taxon>Arthropoda</taxon>
        <taxon>Chelicerata</taxon>
        <taxon>Arachnida</taxon>
        <taxon>Araneae</taxon>
        <taxon>Araneomorphae</taxon>
        <taxon>Entelegynae</taxon>
        <taxon>Araneoidea</taxon>
        <taxon>Nephilidae</taxon>
        <taxon>Trichonephila</taxon>
        <taxon>Trichonephila inaurata</taxon>
    </lineage>
</organism>
<accession>A0A8X7CKD7</accession>
<evidence type="ECO:0000313" key="1">
    <source>
        <dbReference type="EMBL" id="GFY76309.1"/>
    </source>
</evidence>
<dbReference type="AlphaFoldDB" id="A0A8X7CKD7"/>
<proteinExistence type="predicted"/>
<dbReference type="EMBL" id="BMAV01021835">
    <property type="protein sequence ID" value="GFY76309.1"/>
    <property type="molecule type" value="Genomic_DNA"/>
</dbReference>
<sequence length="99" mass="11638">MIFSHFIGTPIDADLREQILKLCPYQPESNFQKHAKGRSFSSSYYSFISKARAKDPKEWQCYSTRLHVAYRQVCRLFADGTNMYFKEAWCKGVNDWQGI</sequence>